<evidence type="ECO:0000256" key="1">
    <source>
        <dbReference type="ARBA" id="ARBA00004141"/>
    </source>
</evidence>
<keyword evidence="3" id="KW-0406">Ion transport</keyword>
<keyword evidence="6 7" id="KW-0472">Membrane</keyword>
<dbReference type="PANTHER" id="PTHR31632">
    <property type="entry name" value="IRON TRANSPORTER FTH1"/>
    <property type="match status" value="1"/>
</dbReference>
<name>A0A4S4LBC3_9AGAM</name>
<protein>
    <submittedName>
        <fullName evidence="8">Uncharacterized protein</fullName>
    </submittedName>
</protein>
<evidence type="ECO:0000256" key="6">
    <source>
        <dbReference type="ARBA" id="ARBA00023136"/>
    </source>
</evidence>
<dbReference type="GO" id="GO:0015093">
    <property type="term" value="F:ferrous iron transmembrane transporter activity"/>
    <property type="evidence" value="ECO:0007669"/>
    <property type="project" value="TreeGrafter"/>
</dbReference>
<evidence type="ECO:0000256" key="5">
    <source>
        <dbReference type="ARBA" id="ARBA00022989"/>
    </source>
</evidence>
<dbReference type="EMBL" id="SGPL01000662">
    <property type="protein sequence ID" value="THH08994.1"/>
    <property type="molecule type" value="Genomic_DNA"/>
</dbReference>
<evidence type="ECO:0000256" key="4">
    <source>
        <dbReference type="ARBA" id="ARBA00022692"/>
    </source>
</evidence>
<feature type="transmembrane region" description="Helical" evidence="7">
    <location>
        <begin position="81"/>
        <end position="101"/>
    </location>
</feature>
<evidence type="ECO:0000256" key="2">
    <source>
        <dbReference type="ARBA" id="ARBA00008333"/>
    </source>
</evidence>
<dbReference type="Pfam" id="PF03239">
    <property type="entry name" value="FTR1"/>
    <property type="match status" value="1"/>
</dbReference>
<organism evidence="8 9">
    <name type="scientific">Bondarzewia mesenterica</name>
    <dbReference type="NCBI Taxonomy" id="1095465"/>
    <lineage>
        <taxon>Eukaryota</taxon>
        <taxon>Fungi</taxon>
        <taxon>Dikarya</taxon>
        <taxon>Basidiomycota</taxon>
        <taxon>Agaricomycotina</taxon>
        <taxon>Agaricomycetes</taxon>
        <taxon>Russulales</taxon>
        <taxon>Bondarzewiaceae</taxon>
        <taxon>Bondarzewia</taxon>
    </lineage>
</organism>
<evidence type="ECO:0000256" key="3">
    <source>
        <dbReference type="ARBA" id="ARBA00022496"/>
    </source>
</evidence>
<comment type="similarity">
    <text evidence="2">Belongs to the oxidase-dependent Fe transporter (OFeT) (TC 9.A.10.1) family.</text>
</comment>
<keyword evidence="3" id="KW-0410">Iron transport</keyword>
<feature type="transmembrane region" description="Helical" evidence="7">
    <location>
        <begin position="163"/>
        <end position="185"/>
    </location>
</feature>
<evidence type="ECO:0000256" key="7">
    <source>
        <dbReference type="SAM" id="Phobius"/>
    </source>
</evidence>
<keyword evidence="3" id="KW-0813">Transport</keyword>
<dbReference type="PANTHER" id="PTHR31632:SF2">
    <property type="entry name" value="PLASMA MEMBRANE IRON PERMEASE"/>
    <property type="match status" value="1"/>
</dbReference>
<dbReference type="GO" id="GO:0033573">
    <property type="term" value="C:high-affinity iron permease complex"/>
    <property type="evidence" value="ECO:0007669"/>
    <property type="project" value="InterPro"/>
</dbReference>
<dbReference type="AlphaFoldDB" id="A0A4S4LBC3"/>
<keyword evidence="5 7" id="KW-1133">Transmembrane helix</keyword>
<comment type="caution">
    <text evidence="8">The sequence shown here is derived from an EMBL/GenBank/DDBJ whole genome shotgun (WGS) entry which is preliminary data.</text>
</comment>
<sequence length="331" mass="36760">MSTHDETSLLASIIRDYLSRAQNRHLRSIDHLCQFLFIVLPILHLSGPSLSPSGKARISHFTSPADNACFVYSTYRICSTAIFELISAIIIFVMGITMLKLDRAKAKWRVKLQHAFEGKYVDGRTRTGKWVLFLLPFITVLREGLEAVVFVGGVTLGQSATSIPIAAIVGIIVGLICGFLVYAFASRSIAQYWHSKRTPLITCMSSPPLSYFPPIKPIHPLARRLGKDVGDAGGDGPGSFDVRNSVWHLDCCNPMNNSDNGGWDIFNVLFGWTNSATIGSVLSYVFYWIAVIGVLVFLKFREGRFRVGKWESDVGKQRRERREAAAATSLQ</sequence>
<dbReference type="Proteomes" id="UP000310158">
    <property type="component" value="Unassembled WGS sequence"/>
</dbReference>
<keyword evidence="4 7" id="KW-0812">Transmembrane</keyword>
<evidence type="ECO:0000313" key="8">
    <source>
        <dbReference type="EMBL" id="THH08994.1"/>
    </source>
</evidence>
<keyword evidence="9" id="KW-1185">Reference proteome</keyword>
<keyword evidence="3" id="KW-0408">Iron</keyword>
<dbReference type="InterPro" id="IPR004923">
    <property type="entry name" value="FTR1/Fip1/EfeU"/>
</dbReference>
<reference evidence="8 9" key="1">
    <citation type="submission" date="2019-02" db="EMBL/GenBank/DDBJ databases">
        <title>Genome sequencing of the rare red list fungi Bondarzewia mesenterica.</title>
        <authorList>
            <person name="Buettner E."/>
            <person name="Kellner H."/>
        </authorList>
    </citation>
    <scope>NUCLEOTIDE SEQUENCE [LARGE SCALE GENOMIC DNA]</scope>
    <source>
        <strain evidence="8 9">DSM 108281</strain>
    </source>
</reference>
<accession>A0A4S4LBC3</accession>
<proteinExistence type="inferred from homology"/>
<comment type="subcellular location">
    <subcellularLocation>
        <location evidence="1">Membrane</location>
        <topology evidence="1">Multi-pass membrane protein</topology>
    </subcellularLocation>
</comment>
<feature type="transmembrane region" description="Helical" evidence="7">
    <location>
        <begin position="276"/>
        <end position="298"/>
    </location>
</feature>
<dbReference type="OrthoDB" id="4364at2759"/>
<gene>
    <name evidence="8" type="ORF">EW146_g8815</name>
</gene>
<evidence type="ECO:0000313" key="9">
    <source>
        <dbReference type="Proteomes" id="UP000310158"/>
    </source>
</evidence>
<feature type="transmembrane region" description="Helical" evidence="7">
    <location>
        <begin position="130"/>
        <end position="151"/>
    </location>
</feature>